<accession>A0A1G5Q5R3</accession>
<dbReference type="InterPro" id="IPR019621">
    <property type="entry name" value="DUF2491"/>
</dbReference>
<keyword evidence="2" id="KW-1185">Reference proteome</keyword>
<dbReference type="EMBL" id="FMWG01000003">
    <property type="protein sequence ID" value="SCZ56968.1"/>
    <property type="molecule type" value="Genomic_DNA"/>
</dbReference>
<dbReference type="Proteomes" id="UP000198767">
    <property type="component" value="Unassembled WGS sequence"/>
</dbReference>
<dbReference type="RefSeq" id="WP_090216973.1">
    <property type="nucleotide sequence ID" value="NZ_FMWG01000003.1"/>
</dbReference>
<sequence>MFRSWLKRDKAPATPEVLGLTIGRVIRLDTMEFRLLPDDSLFVGPETDLMVTAQGACDLGEQSFLHRFYPDDDRFLLQVQGGDGHADTRVDELMLWYFHDVQYPTSDKAWKDHLSRLRQPQYPLHTDTGTVEFERAWFNDSPAAQAPVTYWEDVREARDQSDPTRIFQSAMLFARIASDGRDDMLLVNMEEPENGERAVSFMIGRSLPQHSLLT</sequence>
<dbReference type="Pfam" id="PF10679">
    <property type="entry name" value="DUF2491"/>
    <property type="match status" value="1"/>
</dbReference>
<dbReference type="STRING" id="1156985.SAMN04488118_1037"/>
<dbReference type="AlphaFoldDB" id="A0A1G5Q5R3"/>
<name>A0A1G5Q5R3_9RHOB</name>
<dbReference type="OrthoDB" id="7944775at2"/>
<evidence type="ECO:0008006" key="3">
    <source>
        <dbReference type="Google" id="ProtNLM"/>
    </source>
</evidence>
<evidence type="ECO:0000313" key="1">
    <source>
        <dbReference type="EMBL" id="SCZ56968.1"/>
    </source>
</evidence>
<gene>
    <name evidence="1" type="ORF">SAMN04488118_1037</name>
</gene>
<reference evidence="1 2" key="1">
    <citation type="submission" date="2016-10" db="EMBL/GenBank/DDBJ databases">
        <authorList>
            <person name="de Groot N.N."/>
        </authorList>
    </citation>
    <scope>NUCLEOTIDE SEQUENCE [LARGE SCALE GENOMIC DNA]</scope>
    <source>
        <strain evidence="1 2">U95</strain>
    </source>
</reference>
<proteinExistence type="predicted"/>
<organism evidence="1 2">
    <name type="scientific">Epibacterium ulvae</name>
    <dbReference type="NCBI Taxonomy" id="1156985"/>
    <lineage>
        <taxon>Bacteria</taxon>
        <taxon>Pseudomonadati</taxon>
        <taxon>Pseudomonadota</taxon>
        <taxon>Alphaproteobacteria</taxon>
        <taxon>Rhodobacterales</taxon>
        <taxon>Roseobacteraceae</taxon>
        <taxon>Epibacterium</taxon>
    </lineage>
</organism>
<evidence type="ECO:0000313" key="2">
    <source>
        <dbReference type="Proteomes" id="UP000198767"/>
    </source>
</evidence>
<protein>
    <recommendedName>
        <fullName evidence="3">DUF2491 family protein</fullName>
    </recommendedName>
</protein>